<dbReference type="AlphaFoldDB" id="A0A1C7MW52"/>
<evidence type="ECO:0000256" key="1">
    <source>
        <dbReference type="SAM" id="SignalP"/>
    </source>
</evidence>
<dbReference type="InParanoid" id="A0A1C7MW52"/>
<name>A0A1C7MW52_9FUNG</name>
<feature type="non-terminal residue" evidence="2">
    <location>
        <position position="54"/>
    </location>
</feature>
<dbReference type="EMBL" id="LUGH01001509">
    <property type="protein sequence ID" value="OBZ81037.1"/>
    <property type="molecule type" value="Genomic_DNA"/>
</dbReference>
<comment type="caution">
    <text evidence="2">The sequence shown here is derived from an EMBL/GenBank/DDBJ whole genome shotgun (WGS) entry which is preliminary data.</text>
</comment>
<feature type="chain" id="PRO_5008889335" evidence="1">
    <location>
        <begin position="21"/>
        <end position="54"/>
    </location>
</feature>
<evidence type="ECO:0000313" key="2">
    <source>
        <dbReference type="EMBL" id="OBZ81037.1"/>
    </source>
</evidence>
<accession>A0A1C7MW52</accession>
<keyword evidence="3" id="KW-1185">Reference proteome</keyword>
<reference evidence="2 3" key="1">
    <citation type="submission" date="2016-03" db="EMBL/GenBank/DDBJ databases">
        <title>Choanephora cucurbitarum.</title>
        <authorList>
            <person name="Min B."/>
            <person name="Park H."/>
            <person name="Park J.-H."/>
            <person name="Shin H.-D."/>
            <person name="Choi I.-G."/>
        </authorList>
    </citation>
    <scope>NUCLEOTIDE SEQUENCE [LARGE SCALE GENOMIC DNA]</scope>
    <source>
        <strain evidence="2 3">KUS-F28377</strain>
    </source>
</reference>
<evidence type="ECO:0000313" key="3">
    <source>
        <dbReference type="Proteomes" id="UP000093000"/>
    </source>
</evidence>
<protein>
    <submittedName>
        <fullName evidence="2">Uncharacterized protein</fullName>
    </submittedName>
</protein>
<organism evidence="2 3">
    <name type="scientific">Choanephora cucurbitarum</name>
    <dbReference type="NCBI Taxonomy" id="101091"/>
    <lineage>
        <taxon>Eukaryota</taxon>
        <taxon>Fungi</taxon>
        <taxon>Fungi incertae sedis</taxon>
        <taxon>Mucoromycota</taxon>
        <taxon>Mucoromycotina</taxon>
        <taxon>Mucoromycetes</taxon>
        <taxon>Mucorales</taxon>
        <taxon>Mucorineae</taxon>
        <taxon>Choanephoraceae</taxon>
        <taxon>Choanephoroideae</taxon>
        <taxon>Choanephora</taxon>
    </lineage>
</organism>
<feature type="signal peptide" evidence="1">
    <location>
        <begin position="1"/>
        <end position="20"/>
    </location>
</feature>
<keyword evidence="1" id="KW-0732">Signal</keyword>
<proteinExistence type="predicted"/>
<dbReference type="Proteomes" id="UP000093000">
    <property type="component" value="Unassembled WGS sequence"/>
</dbReference>
<sequence length="54" mass="5512">MKLSYSILLLAVFAGLQVHAAPKGSTCAAGSFGLANGDGYNGDCCKTNDDCRDA</sequence>
<gene>
    <name evidence="2" type="ORF">A0J61_10914</name>
</gene>